<proteinExistence type="predicted"/>
<evidence type="ECO:0000313" key="3">
    <source>
        <dbReference type="Proteomes" id="UP000277212"/>
    </source>
</evidence>
<evidence type="ECO:0000313" key="2">
    <source>
        <dbReference type="EMBL" id="RMJ13047.1"/>
    </source>
</evidence>
<name>A0A3M2S670_9HYPO</name>
<dbReference type="PANTHER" id="PTHR33112:SF16">
    <property type="entry name" value="HETEROKARYON INCOMPATIBILITY DOMAIN-CONTAINING PROTEIN"/>
    <property type="match status" value="1"/>
</dbReference>
<dbReference type="OrthoDB" id="408631at2759"/>
<keyword evidence="3" id="KW-1185">Reference proteome</keyword>
<dbReference type="PANTHER" id="PTHR33112">
    <property type="entry name" value="DOMAIN PROTEIN, PUTATIVE-RELATED"/>
    <property type="match status" value="1"/>
</dbReference>
<reference evidence="2 3" key="1">
    <citation type="submission" date="2017-06" db="EMBL/GenBank/DDBJ databases">
        <title>Comparative genomic analysis of Ambrosia Fusariam Clade fungi.</title>
        <authorList>
            <person name="Stajich J.E."/>
            <person name="Carrillo J."/>
            <person name="Kijimoto T."/>
            <person name="Eskalen A."/>
            <person name="O'Donnell K."/>
            <person name="Kasson M."/>
        </authorList>
    </citation>
    <scope>NUCLEOTIDE SEQUENCE [LARGE SCALE GENOMIC DNA]</scope>
    <source>
        <strain evidence="2">UCR3666</strain>
    </source>
</reference>
<accession>A0A3M2S670</accession>
<evidence type="ECO:0000259" key="1">
    <source>
        <dbReference type="Pfam" id="PF06985"/>
    </source>
</evidence>
<dbReference type="Pfam" id="PF06985">
    <property type="entry name" value="HET"/>
    <property type="match status" value="1"/>
</dbReference>
<comment type="caution">
    <text evidence="2">The sequence shown here is derived from an EMBL/GenBank/DDBJ whole genome shotgun (WGS) entry which is preliminary data.</text>
</comment>
<dbReference type="Proteomes" id="UP000277212">
    <property type="component" value="Unassembled WGS sequence"/>
</dbReference>
<dbReference type="InterPro" id="IPR010730">
    <property type="entry name" value="HET"/>
</dbReference>
<organism evidence="2 3">
    <name type="scientific">Fusarium kuroshium</name>
    <dbReference type="NCBI Taxonomy" id="2010991"/>
    <lineage>
        <taxon>Eukaryota</taxon>
        <taxon>Fungi</taxon>
        <taxon>Dikarya</taxon>
        <taxon>Ascomycota</taxon>
        <taxon>Pezizomycotina</taxon>
        <taxon>Sordariomycetes</taxon>
        <taxon>Hypocreomycetidae</taxon>
        <taxon>Hypocreales</taxon>
        <taxon>Nectriaceae</taxon>
        <taxon>Fusarium</taxon>
        <taxon>Fusarium solani species complex</taxon>
    </lineage>
</organism>
<sequence>MANEEEPVHTVEWRCHKCRDIWWEWKKSAPKEQKGIITFNHHETFAALEESAAAGCALCASFRASTIYHDAYPKDRNSGPIVLEVLKSTLSPHITFKIGKSEHYESFEFAKLQDGVPGGIKGSRLPAKRLASDNLDQDLDDLVQKLAKPWIHDCAIGKGLHKDCDRRKREQGDSHSVPTRLIDVGHDQSSTVRLVVPAEDFPTEKPNYFALSYCWGLGNDPAKTTRDNIKDRRQAIDTAQLPKTIQDAIKLSQLVGIRYLWVDALCIIQSHEKDKYFEDWKAEAPKMGSYYSNAHCLIAASGASDSSEGLFAERVAQRYPTKTCVISFDPESSEYMYFPCPLPNILDWLPREPLMTRGWCLQETTLSVRTLHWSSVGLFWECPGVSSASEFQPEGWKVWKTGPEDMYRIFDIKADKALGQVWSQLAGNYLNRGFTFKTDRLIAIQGLGRRLAAMHKTEYFAGVFSSNLADGLLWAAHDAQVEKREKLEYFPTWSWASSGSRAYFTGPLAYKYIKPPKSDIFPAVRNEMDFGDDSKRTLHLQAPLMTIDLGNESNRDDLKVTLEQGQYGVDLRFDTLNLTPSPLGKILILILGCPESRDLPYKGLILRPKGNMYERIGLGTLTVWGNADPLDESFSSWRKEVTLI</sequence>
<feature type="domain" description="Heterokaryon incompatibility" evidence="1">
    <location>
        <begin position="208"/>
        <end position="363"/>
    </location>
</feature>
<protein>
    <recommendedName>
        <fullName evidence="1">Heterokaryon incompatibility domain-containing protein</fullName>
    </recommendedName>
</protein>
<dbReference type="EMBL" id="NKUJ01000118">
    <property type="protein sequence ID" value="RMJ13047.1"/>
    <property type="molecule type" value="Genomic_DNA"/>
</dbReference>
<dbReference type="AlphaFoldDB" id="A0A3M2S670"/>
<dbReference type="STRING" id="2010991.A0A3M2S670"/>
<gene>
    <name evidence="2" type="ORF">CDV36_007313</name>
</gene>